<dbReference type="Pfam" id="PF01239">
    <property type="entry name" value="PPTA"/>
    <property type="match status" value="3"/>
</dbReference>
<reference evidence="8" key="1">
    <citation type="journal article" date="2018" name="Nat. Microbiol.">
        <title>Leveraging single-cell genomics to expand the fungal tree of life.</title>
        <authorList>
            <person name="Ahrendt S.R."/>
            <person name="Quandt C.A."/>
            <person name="Ciobanu D."/>
            <person name="Clum A."/>
            <person name="Salamov A."/>
            <person name="Andreopoulos B."/>
            <person name="Cheng J.F."/>
            <person name="Woyke T."/>
            <person name="Pelin A."/>
            <person name="Henrissat B."/>
            <person name="Reynolds N.K."/>
            <person name="Benny G.L."/>
            <person name="Smith M.E."/>
            <person name="James T.Y."/>
            <person name="Grigoriev I.V."/>
        </authorList>
    </citation>
    <scope>NUCLEOTIDE SEQUENCE [LARGE SCALE GENOMIC DNA]</scope>
    <source>
        <strain evidence="8">CSF55</strain>
    </source>
</reference>
<comment type="catalytic activity">
    <reaction evidence="5 6">
        <text>geranylgeranyl diphosphate + L-cysteinyl-[protein] = S-geranylgeranyl-L-cysteinyl-[protein] + diphosphate</text>
        <dbReference type="Rhea" id="RHEA:21240"/>
        <dbReference type="Rhea" id="RHEA-COMP:10131"/>
        <dbReference type="Rhea" id="RHEA-COMP:11537"/>
        <dbReference type="ChEBI" id="CHEBI:29950"/>
        <dbReference type="ChEBI" id="CHEBI:33019"/>
        <dbReference type="ChEBI" id="CHEBI:57533"/>
        <dbReference type="ChEBI" id="CHEBI:86021"/>
        <dbReference type="EC" id="2.5.1.60"/>
    </reaction>
</comment>
<organism evidence="7 8">
    <name type="scientific">Rozella allomycis (strain CSF55)</name>
    <dbReference type="NCBI Taxonomy" id="988480"/>
    <lineage>
        <taxon>Eukaryota</taxon>
        <taxon>Fungi</taxon>
        <taxon>Fungi incertae sedis</taxon>
        <taxon>Cryptomycota</taxon>
        <taxon>Cryptomycota incertae sedis</taxon>
        <taxon>Rozella</taxon>
    </lineage>
</organism>
<dbReference type="Proteomes" id="UP000281549">
    <property type="component" value="Unassembled WGS sequence"/>
</dbReference>
<sequence length="290" mass="34516">MSEDNLLRWTERGLLLNADLYSLWNLRKRNFLKTKQQDLERAKILLENDLNLTKRCIQSFPKSYCVWFHRKWILNNSEKEWLNIEKELALTEIINFLLKFIDDEKRNLEFCLNFSNYSAWHHRSNMILNMHNDEKREAITKDIEFIKNAIFTEPNDQSAWFYYKWLINQSKLYKIILKLAATVRLLNLHISGGQIKAQIYPIFTDKEINLEKFDYGTFYSDCNSEDKGKIARGDFGFVIGGIHIKEKRISFESMASDTRNRRSMIVKEIETLSELHKLEPTAKCKETKII</sequence>
<dbReference type="AlphaFoldDB" id="A0A4P9YGT7"/>
<keyword evidence="4" id="KW-0677">Repeat</keyword>
<evidence type="ECO:0000256" key="5">
    <source>
        <dbReference type="ARBA" id="ARBA00047658"/>
    </source>
</evidence>
<dbReference type="InterPro" id="IPR002088">
    <property type="entry name" value="Prenyl_trans_a"/>
</dbReference>
<name>A0A4P9YGT7_ROZAC</name>
<evidence type="ECO:0000256" key="3">
    <source>
        <dbReference type="ARBA" id="ARBA00022679"/>
    </source>
</evidence>
<evidence type="ECO:0000256" key="1">
    <source>
        <dbReference type="ARBA" id="ARBA00006734"/>
    </source>
</evidence>
<comment type="function">
    <text evidence="6">Catalyzes the transfer of a geranyl-geranyl moiety from geranyl-geranyl pyrophosphate to cysteines occuring in specific C-terminal amino acid sequences.</text>
</comment>
<dbReference type="GO" id="GO:0005968">
    <property type="term" value="C:Rab-protein geranylgeranyltransferase complex"/>
    <property type="evidence" value="ECO:0007669"/>
    <property type="project" value="TreeGrafter"/>
</dbReference>
<dbReference type="GO" id="GO:0097354">
    <property type="term" value="P:prenylation"/>
    <property type="evidence" value="ECO:0007669"/>
    <property type="project" value="UniProtKB-UniRule"/>
</dbReference>
<dbReference type="PANTHER" id="PTHR11129:SF2">
    <property type="entry name" value="GERANYLGERANYL TRANSFERASE TYPE-2 SUBUNIT ALPHA"/>
    <property type="match status" value="1"/>
</dbReference>
<evidence type="ECO:0000313" key="8">
    <source>
        <dbReference type="Proteomes" id="UP000281549"/>
    </source>
</evidence>
<evidence type="ECO:0000256" key="2">
    <source>
        <dbReference type="ARBA" id="ARBA00022602"/>
    </source>
</evidence>
<dbReference type="Gene3D" id="1.25.40.120">
    <property type="entry name" value="Protein prenylyltransferase"/>
    <property type="match status" value="2"/>
</dbReference>
<dbReference type="EMBL" id="ML005379">
    <property type="protein sequence ID" value="RKP18743.1"/>
    <property type="molecule type" value="Genomic_DNA"/>
</dbReference>
<accession>A0A4P9YGT7</accession>
<dbReference type="EC" id="2.5.1.60" evidence="6"/>
<keyword evidence="2 6" id="KW-0637">Prenyltransferase</keyword>
<evidence type="ECO:0000256" key="6">
    <source>
        <dbReference type="RuleBase" id="RU367120"/>
    </source>
</evidence>
<dbReference type="GO" id="GO:0004663">
    <property type="term" value="F:Rab geranylgeranyltransferase activity"/>
    <property type="evidence" value="ECO:0007669"/>
    <property type="project" value="UniProtKB-UniRule"/>
</dbReference>
<keyword evidence="3 6" id="KW-0808">Transferase</keyword>
<dbReference type="PROSITE" id="PS51147">
    <property type="entry name" value="PFTA"/>
    <property type="match status" value="2"/>
</dbReference>
<protein>
    <recommendedName>
        <fullName evidence="6">Geranylgeranyl transferase type-2 subunit alpha</fullName>
        <ecNumber evidence="6">2.5.1.60</ecNumber>
    </recommendedName>
    <alternativeName>
        <fullName evidence="6">Geranylgeranyl transferase type II subunit alpha</fullName>
    </alternativeName>
</protein>
<gene>
    <name evidence="7" type="ORF">ROZALSC1DRAFT_29601</name>
</gene>
<evidence type="ECO:0000256" key="4">
    <source>
        <dbReference type="ARBA" id="ARBA00022737"/>
    </source>
</evidence>
<comment type="similarity">
    <text evidence="1 6">Belongs to the protein prenyltransferase subunit alpha family.</text>
</comment>
<evidence type="ECO:0000313" key="7">
    <source>
        <dbReference type="EMBL" id="RKP18743.1"/>
    </source>
</evidence>
<dbReference type="PANTHER" id="PTHR11129">
    <property type="entry name" value="PROTEIN FARNESYLTRANSFERASE ALPHA SUBUNIT/RAB GERANYLGERANYL TRANSFERASE ALPHA SUBUNIT"/>
    <property type="match status" value="1"/>
</dbReference>
<proteinExistence type="inferred from homology"/>
<dbReference type="SUPFAM" id="SSF48439">
    <property type="entry name" value="Protein prenylyltransferase"/>
    <property type="match status" value="1"/>
</dbReference>